<dbReference type="EMBL" id="JTDF01000080">
    <property type="protein sequence ID" value="KAF8572320.1"/>
    <property type="molecule type" value="Genomic_DNA"/>
</dbReference>
<name>A0A8T0DXL8_9TREM</name>
<dbReference type="Gene3D" id="1.20.58.830">
    <property type="match status" value="1"/>
</dbReference>
<feature type="coiled-coil region" evidence="1">
    <location>
        <begin position="125"/>
        <end position="187"/>
    </location>
</feature>
<dbReference type="Proteomes" id="UP000699462">
    <property type="component" value="Unassembled WGS sequence"/>
</dbReference>
<organism evidence="2 3">
    <name type="scientific">Paragonimus westermani</name>
    <dbReference type="NCBI Taxonomy" id="34504"/>
    <lineage>
        <taxon>Eukaryota</taxon>
        <taxon>Metazoa</taxon>
        <taxon>Spiralia</taxon>
        <taxon>Lophotrochozoa</taxon>
        <taxon>Platyhelminthes</taxon>
        <taxon>Trematoda</taxon>
        <taxon>Digenea</taxon>
        <taxon>Plagiorchiida</taxon>
        <taxon>Troglotremata</taxon>
        <taxon>Troglotrematidae</taxon>
        <taxon>Paragonimus</taxon>
    </lineage>
</organism>
<dbReference type="OrthoDB" id="10450977at2759"/>
<accession>A0A8T0DXL8</accession>
<keyword evidence="3" id="KW-1185">Reference proteome</keyword>
<comment type="caution">
    <text evidence="2">The sequence shown here is derived from an EMBL/GenBank/DDBJ whole genome shotgun (WGS) entry which is preliminary data.</text>
</comment>
<reference evidence="2 3" key="1">
    <citation type="submission" date="2019-07" db="EMBL/GenBank/DDBJ databases">
        <title>Annotation for the trematode Paragonimus westermani.</title>
        <authorList>
            <person name="Choi Y.-J."/>
        </authorList>
    </citation>
    <scope>NUCLEOTIDE SEQUENCE [LARGE SCALE GENOMIC DNA]</scope>
    <source>
        <strain evidence="2">180907_Pwestermani</strain>
    </source>
</reference>
<dbReference type="SUPFAM" id="SSF140924">
    <property type="entry name" value="Duffy binding domain-like"/>
    <property type="match status" value="1"/>
</dbReference>
<keyword evidence="1" id="KW-0175">Coiled coil</keyword>
<gene>
    <name evidence="2" type="ORF">P879_02257</name>
</gene>
<evidence type="ECO:0000256" key="1">
    <source>
        <dbReference type="SAM" id="Coils"/>
    </source>
</evidence>
<evidence type="ECO:0000313" key="2">
    <source>
        <dbReference type="EMBL" id="KAF8572320.1"/>
    </source>
</evidence>
<dbReference type="AlphaFoldDB" id="A0A8T0DXL8"/>
<protein>
    <submittedName>
        <fullName evidence="2">Uncharacterized protein</fullName>
    </submittedName>
</protein>
<sequence length="251" mass="29845">MGQRKNYSPKFTLDDWVETIATNVKPVPIGEPDYWEIWKKFCLLKSGHVADMCVQTAPCLWTEEQLEVLRRSRIEMSKHIRNLERVCEDQKQRITQLQERCMAQNMLTEKLTNLVKQNKDHCKSCEKFQEILDQQQKQIKKLTHQYAEEKDRADIMEENHLRSQQRLNTISERLQKTIKQISVLEAREVDFQNRLLASNQTSEKQRQAYMILWTMFQRLARYVSTFQTDTARMTGLDIHLQCECDCELNAT</sequence>
<evidence type="ECO:0000313" key="3">
    <source>
        <dbReference type="Proteomes" id="UP000699462"/>
    </source>
</evidence>
<proteinExistence type="predicted"/>